<evidence type="ECO:0000256" key="3">
    <source>
        <dbReference type="ARBA" id="ARBA00009370"/>
    </source>
</evidence>
<evidence type="ECO:0000256" key="2">
    <source>
        <dbReference type="ARBA" id="ARBA00004401"/>
    </source>
</evidence>
<dbReference type="Proteomes" id="UP000225108">
    <property type="component" value="Unassembled WGS sequence"/>
</dbReference>
<dbReference type="CDD" id="cd06530">
    <property type="entry name" value="S26_SPase_I"/>
    <property type="match status" value="1"/>
</dbReference>
<feature type="region of interest" description="Disordered" evidence="8">
    <location>
        <begin position="1"/>
        <end position="45"/>
    </location>
</feature>
<feature type="compositionally biased region" description="Basic and acidic residues" evidence="8">
    <location>
        <begin position="19"/>
        <end position="44"/>
    </location>
</feature>
<dbReference type="Gene3D" id="2.10.109.10">
    <property type="entry name" value="Umud Fragment, subunit A"/>
    <property type="match status" value="1"/>
</dbReference>
<feature type="transmembrane region" description="Helical" evidence="7">
    <location>
        <begin position="61"/>
        <end position="78"/>
    </location>
</feature>
<feature type="active site" evidence="6">
    <location>
        <position position="88"/>
    </location>
</feature>
<dbReference type="GO" id="GO:0004252">
    <property type="term" value="F:serine-type endopeptidase activity"/>
    <property type="evidence" value="ECO:0007669"/>
    <property type="project" value="InterPro"/>
</dbReference>
<dbReference type="Pfam" id="PF10502">
    <property type="entry name" value="Peptidase_S26"/>
    <property type="match status" value="1"/>
</dbReference>
<gene>
    <name evidence="10" type="primary">lepB</name>
    <name evidence="10" type="ORF">CSW57_22745</name>
</gene>
<reference evidence="10 11" key="1">
    <citation type="submission" date="2017-10" db="EMBL/GenBank/DDBJ databases">
        <title>The draft genome sequence of Williamsia sp. BULT 1.1 isolated from the semi-arid grassland soils from South Africa.</title>
        <authorList>
            <person name="Kabwe M.H."/>
            <person name="Govender N."/>
            <person name="Mutseka Lunga P."/>
            <person name="Vikram S."/>
            <person name="Makhalanyane T.P."/>
        </authorList>
    </citation>
    <scope>NUCLEOTIDE SEQUENCE [LARGE SCALE GENOMIC DNA]</scope>
    <source>
        <strain evidence="10 11">BULT 1.1</strain>
    </source>
</reference>
<dbReference type="EC" id="3.4.21.89" evidence="4 7"/>
<dbReference type="InterPro" id="IPR000223">
    <property type="entry name" value="Pept_S26A_signal_pept_1"/>
</dbReference>
<feature type="domain" description="Peptidase S26" evidence="9">
    <location>
        <begin position="58"/>
        <end position="278"/>
    </location>
</feature>
<keyword evidence="7" id="KW-0645">Protease</keyword>
<dbReference type="EMBL" id="PEBD01000012">
    <property type="protein sequence ID" value="PHV64622.1"/>
    <property type="molecule type" value="Genomic_DNA"/>
</dbReference>
<dbReference type="SUPFAM" id="SSF51306">
    <property type="entry name" value="LexA/Signal peptidase"/>
    <property type="match status" value="1"/>
</dbReference>
<dbReference type="PANTHER" id="PTHR43390">
    <property type="entry name" value="SIGNAL PEPTIDASE I"/>
    <property type="match status" value="1"/>
</dbReference>
<evidence type="ECO:0000256" key="7">
    <source>
        <dbReference type="RuleBase" id="RU362042"/>
    </source>
</evidence>
<comment type="subcellular location">
    <subcellularLocation>
        <location evidence="2">Cell membrane</location>
        <topology evidence="2">Single-pass type II membrane protein</topology>
    </subcellularLocation>
    <subcellularLocation>
        <location evidence="7">Membrane</location>
        <topology evidence="7">Single-pass type II membrane protein</topology>
    </subcellularLocation>
</comment>
<comment type="catalytic activity">
    <reaction evidence="1 7">
        <text>Cleavage of hydrophobic, N-terminal signal or leader sequences from secreted and periplasmic proteins.</text>
        <dbReference type="EC" id="3.4.21.89"/>
    </reaction>
</comment>
<sequence>MVNTPRNPEGSDPYSDEPYDSRPADPDRAADPDRQARPWRRIDGTGDVAPKKKASLLRETAIILICVLALTWVLQTFIGRQYVIPSESMENTLHGCTGCTNDRIVIDKLVYRWSDPEAGDVVVFKAPTSSWDQGWKSPRSSNTVIRGAQNAMSWFGFAPPDENNLVKRIIATGGQRVECRNADRTGVKVNGQPLDEPYIDLKLQEENAQMRPGDLKDDTGQLNSCFGADFGPIDVPEGFVWVMGDNRGNSADSRYHQDDELRGMVPVDDIRGKVRYIIYPFSRIGGVGSVDPQK</sequence>
<dbReference type="InterPro" id="IPR019758">
    <property type="entry name" value="Pept_S26A_signal_pept_1_CS"/>
</dbReference>
<name>A0A2G3PHL6_WILMA</name>
<dbReference type="GO" id="GO:0006465">
    <property type="term" value="P:signal peptide processing"/>
    <property type="evidence" value="ECO:0007669"/>
    <property type="project" value="InterPro"/>
</dbReference>
<evidence type="ECO:0000259" key="9">
    <source>
        <dbReference type="Pfam" id="PF10502"/>
    </source>
</evidence>
<protein>
    <recommendedName>
        <fullName evidence="4 7">Signal peptidase I</fullName>
        <ecNumber evidence="4 7">3.4.21.89</ecNumber>
    </recommendedName>
</protein>
<dbReference type="InterPro" id="IPR036286">
    <property type="entry name" value="LexA/Signal_pep-like_sf"/>
</dbReference>
<dbReference type="GO" id="GO:0005886">
    <property type="term" value="C:plasma membrane"/>
    <property type="evidence" value="ECO:0007669"/>
    <property type="project" value="UniProtKB-SubCell"/>
</dbReference>
<evidence type="ECO:0000256" key="1">
    <source>
        <dbReference type="ARBA" id="ARBA00000677"/>
    </source>
</evidence>
<evidence type="ECO:0000313" key="11">
    <source>
        <dbReference type="Proteomes" id="UP000225108"/>
    </source>
</evidence>
<dbReference type="PANTHER" id="PTHR43390:SF1">
    <property type="entry name" value="CHLOROPLAST PROCESSING PEPTIDASE"/>
    <property type="match status" value="1"/>
</dbReference>
<dbReference type="GO" id="GO:0009003">
    <property type="term" value="F:signal peptidase activity"/>
    <property type="evidence" value="ECO:0007669"/>
    <property type="project" value="UniProtKB-EC"/>
</dbReference>
<dbReference type="RefSeq" id="WP_099384897.1">
    <property type="nucleotide sequence ID" value="NZ_PEBD01000012.1"/>
</dbReference>
<keyword evidence="7" id="KW-0472">Membrane</keyword>
<evidence type="ECO:0000256" key="4">
    <source>
        <dbReference type="ARBA" id="ARBA00013208"/>
    </source>
</evidence>
<dbReference type="InterPro" id="IPR019533">
    <property type="entry name" value="Peptidase_S26"/>
</dbReference>
<evidence type="ECO:0000256" key="6">
    <source>
        <dbReference type="PIRSR" id="PIRSR600223-1"/>
    </source>
</evidence>
<accession>A0A2G3PHL6</accession>
<organism evidence="10 11">
    <name type="scientific">Williamsia marianensis</name>
    <dbReference type="NCBI Taxonomy" id="85044"/>
    <lineage>
        <taxon>Bacteria</taxon>
        <taxon>Bacillati</taxon>
        <taxon>Actinomycetota</taxon>
        <taxon>Actinomycetes</taxon>
        <taxon>Mycobacteriales</taxon>
        <taxon>Nocardiaceae</taxon>
        <taxon>Williamsia</taxon>
    </lineage>
</organism>
<keyword evidence="5 7" id="KW-0378">Hydrolase</keyword>
<comment type="caution">
    <text evidence="10">The sequence shown here is derived from an EMBL/GenBank/DDBJ whole genome shotgun (WGS) entry which is preliminary data.</text>
</comment>
<dbReference type="PRINTS" id="PR00727">
    <property type="entry name" value="LEADERPTASE"/>
</dbReference>
<evidence type="ECO:0000256" key="8">
    <source>
        <dbReference type="SAM" id="MobiDB-lite"/>
    </source>
</evidence>
<evidence type="ECO:0000256" key="5">
    <source>
        <dbReference type="ARBA" id="ARBA00022801"/>
    </source>
</evidence>
<comment type="similarity">
    <text evidence="3 7">Belongs to the peptidase S26 family.</text>
</comment>
<keyword evidence="7" id="KW-1133">Transmembrane helix</keyword>
<keyword evidence="7" id="KW-0812">Transmembrane</keyword>
<dbReference type="NCBIfam" id="TIGR02227">
    <property type="entry name" value="sigpep_I_bact"/>
    <property type="match status" value="1"/>
</dbReference>
<evidence type="ECO:0000313" key="10">
    <source>
        <dbReference type="EMBL" id="PHV64622.1"/>
    </source>
</evidence>
<proteinExistence type="inferred from homology"/>
<dbReference type="AlphaFoldDB" id="A0A2G3PHL6"/>
<feature type="active site" evidence="6">
    <location>
        <position position="167"/>
    </location>
</feature>
<dbReference type="PROSITE" id="PS00761">
    <property type="entry name" value="SPASE_I_3"/>
    <property type="match status" value="1"/>
</dbReference>